<sequence>MNQNFLPTFTVSELHNFLNATLNECITQRKEKEKIQLFCVRGILKNVEQAVENSKWSLVYDLIIQDTTGAIEVEIPKHLLSSFKNGNYVEIHGVPTFNFFREQCTKRLKGYTIQAIEDDSAIQAFQSKLSTLDDLKKHRPKSHTFPNQFDLLVAVIYSSASKVDIQKDFYNYLNEYRDEFNFDEKPVSLSNVDALSNVISSCIDHDVVVIIRGGGSSDAFDIFNDEKVLKAFSNLKGYRIVGLGHNSDVTLLDYLADHSAITPSDAGIHLKGQFDELFSRNDILEQQKIKIFKLESDLKAKSDDVIALSANLRQLSDRTDIQTLMNENKRLVELNHELRQQMSNERKDDKPNKIGSVVMFIIAVIAVIAGVVLGRLF</sequence>
<reference evidence="4 5" key="1">
    <citation type="submission" date="2014-04" db="EMBL/GenBank/DDBJ databases">
        <title>Comparative genomics and transcriptomics to identify genetic mechanisms underlying the emergence of carbapenem resistant Acinetobacter baumannii (CRAb).</title>
        <authorList>
            <person name="Harris A.D."/>
            <person name="Johnson K.J."/>
            <person name="George J."/>
            <person name="Nadendla S."/>
            <person name="Daugherty S.C."/>
            <person name="Parankush S."/>
            <person name="Sadzewicz L."/>
            <person name="Tallon L."/>
            <person name="Sengamalay N."/>
            <person name="Hazen T.H."/>
            <person name="Rasko D.A."/>
        </authorList>
    </citation>
    <scope>NUCLEOTIDE SEQUENCE [LARGE SCALE GENOMIC DNA]</scope>
    <source>
        <strain evidence="4 5">1499986</strain>
    </source>
</reference>
<dbReference type="Proteomes" id="UP000027309">
    <property type="component" value="Unassembled WGS sequence"/>
</dbReference>
<keyword evidence="2" id="KW-0472">Membrane</keyword>
<dbReference type="InterPro" id="IPR020579">
    <property type="entry name" value="Exonuc_VII_lsu_C"/>
</dbReference>
<evidence type="ECO:0000313" key="4">
    <source>
        <dbReference type="EMBL" id="KCY00489.1"/>
    </source>
</evidence>
<feature type="coiled-coil region" evidence="1">
    <location>
        <begin position="321"/>
        <end position="348"/>
    </location>
</feature>
<evidence type="ECO:0000256" key="1">
    <source>
        <dbReference type="SAM" id="Coils"/>
    </source>
</evidence>
<keyword evidence="4" id="KW-0378">Hydrolase</keyword>
<dbReference type="InterPro" id="IPR003753">
    <property type="entry name" value="Exonuc_VII_L"/>
</dbReference>
<evidence type="ECO:0000256" key="2">
    <source>
        <dbReference type="SAM" id="Phobius"/>
    </source>
</evidence>
<keyword evidence="2" id="KW-1133">Transmembrane helix</keyword>
<organism evidence="4 5">
    <name type="scientific">Acinetobacter baumannii 1499986</name>
    <dbReference type="NCBI Taxonomy" id="1310673"/>
    <lineage>
        <taxon>Bacteria</taxon>
        <taxon>Pseudomonadati</taxon>
        <taxon>Pseudomonadota</taxon>
        <taxon>Gammaproteobacteria</taxon>
        <taxon>Moraxellales</taxon>
        <taxon>Moraxellaceae</taxon>
        <taxon>Acinetobacter</taxon>
        <taxon>Acinetobacter calcoaceticus/baumannii complex</taxon>
    </lineage>
</organism>
<feature type="transmembrane region" description="Helical" evidence="2">
    <location>
        <begin position="354"/>
        <end position="374"/>
    </location>
</feature>
<keyword evidence="1" id="KW-0175">Coiled coil</keyword>
<dbReference type="GO" id="GO:0008855">
    <property type="term" value="F:exodeoxyribonuclease VII activity"/>
    <property type="evidence" value="ECO:0007669"/>
    <property type="project" value="InterPro"/>
</dbReference>
<dbReference type="PANTHER" id="PTHR30008:SF0">
    <property type="entry name" value="EXODEOXYRIBONUCLEASE 7 LARGE SUBUNIT"/>
    <property type="match status" value="1"/>
</dbReference>
<accession>A0A837AB05</accession>
<protein>
    <submittedName>
        <fullName evidence="4">Exonuclease VII, large subunit</fullName>
    </submittedName>
</protein>
<evidence type="ECO:0000313" key="5">
    <source>
        <dbReference type="Proteomes" id="UP000027309"/>
    </source>
</evidence>
<dbReference type="RefSeq" id="WP_031959709.1">
    <property type="nucleotide sequence ID" value="NZ_JMOA01000043.1"/>
</dbReference>
<dbReference type="GO" id="GO:0009318">
    <property type="term" value="C:exodeoxyribonuclease VII complex"/>
    <property type="evidence" value="ECO:0007669"/>
    <property type="project" value="InterPro"/>
</dbReference>
<dbReference type="Pfam" id="PF02601">
    <property type="entry name" value="Exonuc_VII_L"/>
    <property type="match status" value="1"/>
</dbReference>
<keyword evidence="4" id="KW-0269">Exonuclease</keyword>
<keyword evidence="2" id="KW-0812">Transmembrane</keyword>
<gene>
    <name evidence="4" type="ORF">J572_2957</name>
</gene>
<comment type="caution">
    <text evidence="4">The sequence shown here is derived from an EMBL/GenBank/DDBJ whole genome shotgun (WGS) entry which is preliminary data.</text>
</comment>
<name>A0A837AB05_ACIBA</name>
<proteinExistence type="predicted"/>
<dbReference type="AlphaFoldDB" id="A0A837AB05"/>
<feature type="domain" description="Exonuclease VII large subunit C-terminal" evidence="3">
    <location>
        <begin position="190"/>
        <end position="347"/>
    </location>
</feature>
<keyword evidence="4" id="KW-0540">Nuclease</keyword>
<dbReference type="GO" id="GO:0006308">
    <property type="term" value="P:DNA catabolic process"/>
    <property type="evidence" value="ECO:0007669"/>
    <property type="project" value="InterPro"/>
</dbReference>
<evidence type="ECO:0000259" key="3">
    <source>
        <dbReference type="Pfam" id="PF02601"/>
    </source>
</evidence>
<dbReference type="EMBL" id="JMOA01000043">
    <property type="protein sequence ID" value="KCY00489.1"/>
    <property type="molecule type" value="Genomic_DNA"/>
</dbReference>
<dbReference type="PANTHER" id="PTHR30008">
    <property type="entry name" value="EXODEOXYRIBONUCLEASE 7 LARGE SUBUNIT"/>
    <property type="match status" value="1"/>
</dbReference>